<comment type="caution">
    <text evidence="1">The sequence shown here is derived from an EMBL/GenBank/DDBJ whole genome shotgun (WGS) entry which is preliminary data.</text>
</comment>
<sequence>MSNKELSQHTLILLELLTDKLKRDKGRQCFQKGKKEIKAIAKALTAPNPVITTSCLNEEITCAFNKIQKKRKDQCENEEIDFSDHFSLESVKERLDFYDMSNTSDMQALADVFRSLERDEEQVKLLLIWIQDAISSGQLRDLEVRGVKWFNIFLKKDKFLSETGKLLLSSYSHKLGAVFAVILNNAKNLSEAITFVNQAL</sequence>
<name>A0A8H3QZU9_9GLOM</name>
<gene>
    <name evidence="1" type="ORF">RCL2_002512300</name>
</gene>
<reference evidence="1" key="1">
    <citation type="submission" date="2019-10" db="EMBL/GenBank/DDBJ databases">
        <title>Conservation and host-specific expression of non-tandemly repeated heterogenous ribosome RNA gene in arbuscular mycorrhizal fungi.</title>
        <authorList>
            <person name="Maeda T."/>
            <person name="Kobayashi Y."/>
            <person name="Nakagawa T."/>
            <person name="Ezawa T."/>
            <person name="Yamaguchi K."/>
            <person name="Bino T."/>
            <person name="Nishimoto Y."/>
            <person name="Shigenobu S."/>
            <person name="Kawaguchi M."/>
        </authorList>
    </citation>
    <scope>NUCLEOTIDE SEQUENCE</scope>
    <source>
        <strain evidence="1">HR1</strain>
    </source>
</reference>
<accession>A0A8H3QZU9</accession>
<proteinExistence type="predicted"/>
<protein>
    <submittedName>
        <fullName evidence="1">Uncharacterized protein</fullName>
    </submittedName>
</protein>
<dbReference type="OrthoDB" id="2405902at2759"/>
<evidence type="ECO:0000313" key="2">
    <source>
        <dbReference type="Proteomes" id="UP000615446"/>
    </source>
</evidence>
<dbReference type="AlphaFoldDB" id="A0A8H3QZU9"/>
<evidence type="ECO:0000313" key="1">
    <source>
        <dbReference type="EMBL" id="GES98585.1"/>
    </source>
</evidence>
<dbReference type="EMBL" id="BLAL01000274">
    <property type="protein sequence ID" value="GES98585.1"/>
    <property type="molecule type" value="Genomic_DNA"/>
</dbReference>
<dbReference type="Proteomes" id="UP000615446">
    <property type="component" value="Unassembled WGS sequence"/>
</dbReference>
<organism evidence="1 2">
    <name type="scientific">Rhizophagus clarus</name>
    <dbReference type="NCBI Taxonomy" id="94130"/>
    <lineage>
        <taxon>Eukaryota</taxon>
        <taxon>Fungi</taxon>
        <taxon>Fungi incertae sedis</taxon>
        <taxon>Mucoromycota</taxon>
        <taxon>Glomeromycotina</taxon>
        <taxon>Glomeromycetes</taxon>
        <taxon>Glomerales</taxon>
        <taxon>Glomeraceae</taxon>
        <taxon>Rhizophagus</taxon>
    </lineage>
</organism>